<evidence type="ECO:0000256" key="4">
    <source>
        <dbReference type="ARBA" id="ARBA00023136"/>
    </source>
</evidence>
<keyword evidence="4" id="KW-0472">Membrane</keyword>
<dbReference type="GO" id="GO:0009279">
    <property type="term" value="C:cell outer membrane"/>
    <property type="evidence" value="ECO:0007669"/>
    <property type="project" value="UniProtKB-SubCell"/>
</dbReference>
<dbReference type="GO" id="GO:1990281">
    <property type="term" value="C:efflux pump complex"/>
    <property type="evidence" value="ECO:0007669"/>
    <property type="project" value="TreeGrafter"/>
</dbReference>
<keyword evidence="3" id="KW-0812">Transmembrane</keyword>
<dbReference type="PANTHER" id="PTHR30026">
    <property type="entry name" value="OUTER MEMBRANE PROTEIN TOLC"/>
    <property type="match status" value="1"/>
</dbReference>
<dbReference type="Gene3D" id="1.20.1600.10">
    <property type="entry name" value="Outer membrane efflux proteins (OEP)"/>
    <property type="match status" value="1"/>
</dbReference>
<gene>
    <name evidence="7" type="ORF">SAMN06296036_107162</name>
</gene>
<evidence type="ECO:0000256" key="1">
    <source>
        <dbReference type="ARBA" id="ARBA00004442"/>
    </source>
</evidence>
<dbReference type="GO" id="GO:0015288">
    <property type="term" value="F:porin activity"/>
    <property type="evidence" value="ECO:0007669"/>
    <property type="project" value="TreeGrafter"/>
</dbReference>
<dbReference type="RefSeq" id="WP_159455307.1">
    <property type="nucleotide sequence ID" value="NZ_FWZT01000007.1"/>
</dbReference>
<dbReference type="InterPro" id="IPR051906">
    <property type="entry name" value="TolC-like"/>
</dbReference>
<reference evidence="8" key="1">
    <citation type="submission" date="2017-04" db="EMBL/GenBank/DDBJ databases">
        <authorList>
            <person name="Varghese N."/>
            <person name="Submissions S."/>
        </authorList>
    </citation>
    <scope>NUCLEOTIDE SEQUENCE [LARGE SCALE GENOMIC DNA]</scope>
    <source>
        <strain evidence="8">RKEM611</strain>
    </source>
</reference>
<organism evidence="7 8">
    <name type="scientific">Pseudobacteriovorax antillogorgiicola</name>
    <dbReference type="NCBI Taxonomy" id="1513793"/>
    <lineage>
        <taxon>Bacteria</taxon>
        <taxon>Pseudomonadati</taxon>
        <taxon>Bdellovibrionota</taxon>
        <taxon>Oligoflexia</taxon>
        <taxon>Oligoflexales</taxon>
        <taxon>Pseudobacteriovoracaceae</taxon>
        <taxon>Pseudobacteriovorax</taxon>
    </lineage>
</organism>
<dbReference type="STRING" id="1513793.SAMN06296036_107162"/>
<feature type="chain" id="PRO_5012079795" evidence="6">
    <location>
        <begin position="22"/>
        <end position="483"/>
    </location>
</feature>
<evidence type="ECO:0000256" key="3">
    <source>
        <dbReference type="ARBA" id="ARBA00022692"/>
    </source>
</evidence>
<accession>A0A1Y6BP66</accession>
<name>A0A1Y6BP66_9BACT</name>
<protein>
    <submittedName>
        <fullName evidence="7">Outer membrane protein TolC</fullName>
    </submittedName>
</protein>
<keyword evidence="2" id="KW-1134">Transmembrane beta strand</keyword>
<feature type="signal peptide" evidence="6">
    <location>
        <begin position="1"/>
        <end position="21"/>
    </location>
</feature>
<dbReference type="SUPFAM" id="SSF56954">
    <property type="entry name" value="Outer membrane efflux proteins (OEP)"/>
    <property type="match status" value="1"/>
</dbReference>
<proteinExistence type="predicted"/>
<dbReference type="PANTHER" id="PTHR30026:SF20">
    <property type="entry name" value="OUTER MEMBRANE PROTEIN TOLC"/>
    <property type="match status" value="1"/>
</dbReference>
<keyword evidence="6" id="KW-0732">Signal</keyword>
<evidence type="ECO:0000256" key="2">
    <source>
        <dbReference type="ARBA" id="ARBA00022452"/>
    </source>
</evidence>
<evidence type="ECO:0000313" key="8">
    <source>
        <dbReference type="Proteomes" id="UP000192907"/>
    </source>
</evidence>
<keyword evidence="5" id="KW-0998">Cell outer membrane</keyword>
<dbReference type="Proteomes" id="UP000192907">
    <property type="component" value="Unassembled WGS sequence"/>
</dbReference>
<evidence type="ECO:0000256" key="5">
    <source>
        <dbReference type="ARBA" id="ARBA00023237"/>
    </source>
</evidence>
<evidence type="ECO:0000313" key="7">
    <source>
        <dbReference type="EMBL" id="SMF22128.1"/>
    </source>
</evidence>
<dbReference type="AlphaFoldDB" id="A0A1Y6BP66"/>
<dbReference type="EMBL" id="FWZT01000007">
    <property type="protein sequence ID" value="SMF22128.1"/>
    <property type="molecule type" value="Genomic_DNA"/>
</dbReference>
<evidence type="ECO:0000256" key="6">
    <source>
        <dbReference type="SAM" id="SignalP"/>
    </source>
</evidence>
<dbReference type="GO" id="GO:0015562">
    <property type="term" value="F:efflux transmembrane transporter activity"/>
    <property type="evidence" value="ECO:0007669"/>
    <property type="project" value="InterPro"/>
</dbReference>
<comment type="subcellular location">
    <subcellularLocation>
        <location evidence="1">Cell outer membrane</location>
    </subcellularLocation>
</comment>
<sequence>MNPIRYLITAVIALSVTPSWAAPMELSESDIITLARKQNPTGKQIEALRKQGRLQSTLSHERYSTNLVSSANYTDTNEQALYPGAVVFGPTKTVSVGIQSNLGKGFSSKLAVSNDQRSTTDGLLKDFTSTNFEASLTMDLWKNFLGSLDQAEVERAFAEQQRNDIEAQIQQKSFEFELRKIYWALVANEQSQGLAKGLLKGAKRQLAETERRYRSSVADVADVARLRAQVVSRENVVKALAFQRTQLEQQLKTLLPELGSHDIALKSVKLDKIVADVMQCTVSIQSRDRDPLADTMYKESLALLDKQHRLDRTITETYDDIDLSLTGAYTVLGRADAYDESFKNVYDQPINGFSIALSLTMPLDQSKTRSKLARLSLEESVYQAERQKLVAQLAAQKQSIGPQIKILYETIEHQKRNTQLLKKSSIAIEKQYRQARISIMELINEQDSLQDSQLKEVDAYLLVVNTLLDYLRTFNQTPCPLNA</sequence>
<keyword evidence="8" id="KW-1185">Reference proteome</keyword>